<dbReference type="Pfam" id="PF01510">
    <property type="entry name" value="Amidase_2"/>
    <property type="match status" value="1"/>
</dbReference>
<comment type="catalytic activity">
    <reaction evidence="1">
        <text>Hydrolyzes the link between N-acetylmuramoyl residues and L-amino acid residues in certain cell-wall glycopeptides.</text>
        <dbReference type="EC" id="3.5.1.28"/>
    </reaction>
</comment>
<dbReference type="Proteomes" id="UP001500383">
    <property type="component" value="Unassembled WGS sequence"/>
</dbReference>
<evidence type="ECO:0000256" key="2">
    <source>
        <dbReference type="ARBA" id="ARBA00011901"/>
    </source>
</evidence>
<dbReference type="InterPro" id="IPR051206">
    <property type="entry name" value="NAMLAA_amidase_2"/>
</dbReference>
<feature type="domain" description="N-acetylmuramoyl-L-alanine amidase" evidence="5">
    <location>
        <begin position="16"/>
        <end position="156"/>
    </location>
</feature>
<evidence type="ECO:0000313" key="7">
    <source>
        <dbReference type="Proteomes" id="UP001500383"/>
    </source>
</evidence>
<dbReference type="InterPro" id="IPR036505">
    <property type="entry name" value="Amidase/PGRP_sf"/>
</dbReference>
<evidence type="ECO:0000256" key="3">
    <source>
        <dbReference type="ARBA" id="ARBA00022801"/>
    </source>
</evidence>
<keyword evidence="7" id="KW-1185">Reference proteome</keyword>
<dbReference type="CDD" id="cd06583">
    <property type="entry name" value="PGRP"/>
    <property type="match status" value="1"/>
</dbReference>
<evidence type="ECO:0000256" key="1">
    <source>
        <dbReference type="ARBA" id="ARBA00001561"/>
    </source>
</evidence>
<keyword evidence="3" id="KW-0378">Hydrolase</keyword>
<sequence>MKNWFTVEPDVTRIMNKHFTPGRGGQRIEYITRHHLAGILTTEQTWQVWQTRQASAHYVVENSGRIGQLVWDRDTAWSNANLASNQRSIAIEHSNSGGAAADWPINDTVIREGARLAAALCWFYKLGRPQFGRNVRDHREFGQTSCPHHLANGGKYHSTWMRIAQEHFDWMTANPSGIPPTVAPIPAPAPIPEEGFLMALSDAEQRELLTKTRDIHAQLGPWAQLGQNDKGQNLTLVDAVADSRRKQGHTKEK</sequence>
<dbReference type="SUPFAM" id="SSF55846">
    <property type="entry name" value="N-acetylmuramoyl-L-alanine amidase-like"/>
    <property type="match status" value="1"/>
</dbReference>
<protein>
    <recommendedName>
        <fullName evidence="2">N-acetylmuramoyl-L-alanine amidase</fullName>
        <ecNumber evidence="2">3.5.1.28</ecNumber>
    </recommendedName>
</protein>
<accession>A0ABN2J961</accession>
<dbReference type="EMBL" id="BAAAQG010000023">
    <property type="protein sequence ID" value="GAA1720520.1"/>
    <property type="molecule type" value="Genomic_DNA"/>
</dbReference>
<dbReference type="RefSeq" id="WP_241730455.1">
    <property type="nucleotide sequence ID" value="NZ_BAAAQG010000023.1"/>
</dbReference>
<reference evidence="6 7" key="1">
    <citation type="journal article" date="2019" name="Int. J. Syst. Evol. Microbiol.">
        <title>The Global Catalogue of Microorganisms (GCM) 10K type strain sequencing project: providing services to taxonomists for standard genome sequencing and annotation.</title>
        <authorList>
            <consortium name="The Broad Institute Genomics Platform"/>
            <consortium name="The Broad Institute Genome Sequencing Center for Infectious Disease"/>
            <person name="Wu L."/>
            <person name="Ma J."/>
        </authorList>
    </citation>
    <scope>NUCLEOTIDE SEQUENCE [LARGE SCALE GENOMIC DNA]</scope>
    <source>
        <strain evidence="6 7">JCM 16002</strain>
    </source>
</reference>
<name>A0ABN2J961_9ACTN</name>
<evidence type="ECO:0000313" key="6">
    <source>
        <dbReference type="EMBL" id="GAA1720520.1"/>
    </source>
</evidence>
<dbReference type="Gene3D" id="3.40.80.10">
    <property type="entry name" value="Peptidoglycan recognition protein-like"/>
    <property type="match status" value="1"/>
</dbReference>
<comment type="caution">
    <text evidence="6">The sequence shown here is derived from an EMBL/GenBank/DDBJ whole genome shotgun (WGS) entry which is preliminary data.</text>
</comment>
<dbReference type="PANTHER" id="PTHR30417:SF1">
    <property type="entry name" value="N-ACETYLMURAMOYL-L-ALANINE AMIDASE AMID"/>
    <property type="match status" value="1"/>
</dbReference>
<gene>
    <name evidence="6" type="ORF">GCM10009831_33320</name>
</gene>
<dbReference type="SMART" id="SM00644">
    <property type="entry name" value="Ami_2"/>
    <property type="match status" value="1"/>
</dbReference>
<proteinExistence type="predicted"/>
<evidence type="ECO:0000259" key="5">
    <source>
        <dbReference type="SMART" id="SM00644"/>
    </source>
</evidence>
<evidence type="ECO:0000256" key="4">
    <source>
        <dbReference type="ARBA" id="ARBA00023316"/>
    </source>
</evidence>
<dbReference type="PANTHER" id="PTHR30417">
    <property type="entry name" value="N-ACETYLMURAMOYL-L-ALANINE AMIDASE AMID"/>
    <property type="match status" value="1"/>
</dbReference>
<dbReference type="InterPro" id="IPR002502">
    <property type="entry name" value="Amidase_domain"/>
</dbReference>
<dbReference type="EC" id="3.5.1.28" evidence="2"/>
<keyword evidence="4" id="KW-0961">Cell wall biogenesis/degradation</keyword>
<organism evidence="6 7">
    <name type="scientific">Dietzia cercidiphylli</name>
    <dbReference type="NCBI Taxonomy" id="498199"/>
    <lineage>
        <taxon>Bacteria</taxon>
        <taxon>Bacillati</taxon>
        <taxon>Actinomycetota</taxon>
        <taxon>Actinomycetes</taxon>
        <taxon>Mycobacteriales</taxon>
        <taxon>Dietziaceae</taxon>
        <taxon>Dietzia</taxon>
    </lineage>
</organism>